<evidence type="ECO:0000259" key="6">
    <source>
        <dbReference type="Pfam" id="PF25756"/>
    </source>
</evidence>
<comment type="similarity">
    <text evidence="3">Belongs to the Integrator subunit 8 family.</text>
</comment>
<comment type="subcellular location">
    <subcellularLocation>
        <location evidence="2">Chromosome</location>
    </subcellularLocation>
    <subcellularLocation>
        <location evidence="1">Nucleus</location>
    </subcellularLocation>
</comment>
<gene>
    <name evidence="7" type="ORF">CTOB1V02_LOCUS3896</name>
</gene>
<keyword evidence="4" id="KW-0158">Chromosome</keyword>
<proteinExistence type="inferred from homology"/>
<feature type="domain" description="INTS8 TPR repeats" evidence="6">
    <location>
        <begin position="630"/>
        <end position="941"/>
    </location>
</feature>
<evidence type="ECO:0000256" key="5">
    <source>
        <dbReference type="ARBA" id="ARBA00023242"/>
    </source>
</evidence>
<feature type="domain" description="INTS8 TPR repeats" evidence="6">
    <location>
        <begin position="497"/>
        <end position="617"/>
    </location>
</feature>
<evidence type="ECO:0000256" key="4">
    <source>
        <dbReference type="ARBA" id="ARBA00022454"/>
    </source>
</evidence>
<dbReference type="InterPro" id="IPR057980">
    <property type="entry name" value="TPR_INTS8"/>
</dbReference>
<dbReference type="GO" id="GO:0005694">
    <property type="term" value="C:chromosome"/>
    <property type="evidence" value="ECO:0007669"/>
    <property type="project" value="UniProtKB-SubCell"/>
</dbReference>
<keyword evidence="5" id="KW-0539">Nucleus</keyword>
<dbReference type="InterPro" id="IPR038751">
    <property type="entry name" value="INTS8"/>
</dbReference>
<dbReference type="PANTHER" id="PTHR13350">
    <property type="entry name" value="INTEGRATOR COMPLEX SUBUNIT 8"/>
    <property type="match status" value="1"/>
</dbReference>
<dbReference type="PANTHER" id="PTHR13350:SF1">
    <property type="entry name" value="INTEGRATOR COMPLEX SUBUNIT 8"/>
    <property type="match status" value="1"/>
</dbReference>
<dbReference type="OrthoDB" id="64340at2759"/>
<name>A0A7R8W8X9_9CRUS</name>
<dbReference type="GO" id="GO:0034472">
    <property type="term" value="P:snRNA 3'-end processing"/>
    <property type="evidence" value="ECO:0007669"/>
    <property type="project" value="InterPro"/>
</dbReference>
<evidence type="ECO:0000256" key="3">
    <source>
        <dbReference type="ARBA" id="ARBA00007147"/>
    </source>
</evidence>
<reference evidence="7" key="1">
    <citation type="submission" date="2020-11" db="EMBL/GenBank/DDBJ databases">
        <authorList>
            <person name="Tran Van P."/>
        </authorList>
    </citation>
    <scope>NUCLEOTIDE SEQUENCE</scope>
</reference>
<evidence type="ECO:0000313" key="7">
    <source>
        <dbReference type="EMBL" id="CAD7225968.1"/>
    </source>
</evidence>
<accession>A0A7R8W8X9</accession>
<dbReference type="Pfam" id="PF25756">
    <property type="entry name" value="TPR_INTS8"/>
    <property type="match status" value="2"/>
</dbReference>
<sequence length="942" mass="105804">MTMDSRPNGDIEQEGPADQKTIAYIHFLVNPLALKEHLEKSNPEPTAVDLLTLFLKHSLNPLGRLKEKPGDVVDVFEHPSQYGISEKKVAGLWLLSLKAAALIRWDLNILEKMQIPLQEKLMEELIQVSFSRSRALNDPVDLSSLLTMRPCQRGALFLFHRWVLRTIRLNRVPKEPTKVPLVNLFYGLDGSPPNHDFDEGLEVSHEELSSEINHELGMFFAFCEDFQQAAYHFEQTLNILSKIPPSTKISPLIDRGALTSFARILGVDGAEAMDKHGPKRVCSSVQDRFREALATGDESAVDLLELDMMEDSLCFLDRFWVETVESTAFFPSAQRRIRVANAIHVIVSGGILHNHRRISPDEWTDIGNLLQSFLPRMSPSQKRNVTSFLSCSPVLLPLASDPHPSTVGAAGIEVVSPPTHHHNPLLPSLMPKELLRTLDLSMSPSPHGTNKKEIVQSPSENKKLSSAFMRKFIGTSPPVASPDKKKNMKDSRPAGEMCSLADDIISCYDLSKLATLVGELAKPSMPPDPVIFLCAQWELPLPLGEMLRVVPKGPVPDYILLMLVKARELQLLKRHQDAWVFLNHTFQMLEEQKNKAAIPTAPVLQRIVTWELHFNQLLEGQIALRKGKSDWNAVARLRGMNAHLEVPCTLAHLCLDLQEGSSPRAKANLLWDLLVVVFRSGVGSRSVAFSRGERGGPSPTTPTAFIAFVRNILNVDVLSVLLAFSARVFNILRGEPQGDVVTPHLNIWPSSVHNPSQLSLTVAQEVLATILDHCLSLAPFHVPWLRAHADLCLVLERYAQAFRGYLLCGMVSTSGFLRVDFPFDSETVRRMIRCNCGMECFTQAAVLCQFLDKVDYSQAFQCLMERPAVDGMDSLYGYFYDTSCLEFLVFFLNQEREAKRRDEVIKILGRLELNANNAEEIRREVRRTRTAQFFREMAGLYI</sequence>
<organism evidence="7">
    <name type="scientific">Cyprideis torosa</name>
    <dbReference type="NCBI Taxonomy" id="163714"/>
    <lineage>
        <taxon>Eukaryota</taxon>
        <taxon>Metazoa</taxon>
        <taxon>Ecdysozoa</taxon>
        <taxon>Arthropoda</taxon>
        <taxon>Crustacea</taxon>
        <taxon>Oligostraca</taxon>
        <taxon>Ostracoda</taxon>
        <taxon>Podocopa</taxon>
        <taxon>Podocopida</taxon>
        <taxon>Cytherocopina</taxon>
        <taxon>Cytheroidea</taxon>
        <taxon>Cytherideidae</taxon>
        <taxon>Cyprideis</taxon>
    </lineage>
</organism>
<dbReference type="EMBL" id="OB660708">
    <property type="protein sequence ID" value="CAD7225968.1"/>
    <property type="molecule type" value="Genomic_DNA"/>
</dbReference>
<evidence type="ECO:0000256" key="1">
    <source>
        <dbReference type="ARBA" id="ARBA00004123"/>
    </source>
</evidence>
<dbReference type="GO" id="GO:0032039">
    <property type="term" value="C:integrator complex"/>
    <property type="evidence" value="ECO:0007669"/>
    <property type="project" value="TreeGrafter"/>
</dbReference>
<protein>
    <recommendedName>
        <fullName evidence="6">INTS8 TPR repeats domain-containing protein</fullName>
    </recommendedName>
</protein>
<evidence type="ECO:0000256" key="2">
    <source>
        <dbReference type="ARBA" id="ARBA00004286"/>
    </source>
</evidence>
<dbReference type="AlphaFoldDB" id="A0A7R8W8X9"/>